<reference evidence="2" key="1">
    <citation type="submission" date="2023-04" db="EMBL/GenBank/DDBJ databases">
        <authorList>
            <person name="Vijverberg K."/>
            <person name="Xiong W."/>
            <person name="Schranz E."/>
        </authorList>
    </citation>
    <scope>NUCLEOTIDE SEQUENCE</scope>
</reference>
<evidence type="ECO:0000313" key="3">
    <source>
        <dbReference type="Proteomes" id="UP001177003"/>
    </source>
</evidence>
<organism evidence="2 3">
    <name type="scientific">Lactuca saligna</name>
    <name type="common">Willowleaf lettuce</name>
    <dbReference type="NCBI Taxonomy" id="75948"/>
    <lineage>
        <taxon>Eukaryota</taxon>
        <taxon>Viridiplantae</taxon>
        <taxon>Streptophyta</taxon>
        <taxon>Embryophyta</taxon>
        <taxon>Tracheophyta</taxon>
        <taxon>Spermatophyta</taxon>
        <taxon>Magnoliopsida</taxon>
        <taxon>eudicotyledons</taxon>
        <taxon>Gunneridae</taxon>
        <taxon>Pentapetalae</taxon>
        <taxon>asterids</taxon>
        <taxon>campanulids</taxon>
        <taxon>Asterales</taxon>
        <taxon>Asteraceae</taxon>
        <taxon>Cichorioideae</taxon>
        <taxon>Cichorieae</taxon>
        <taxon>Lactucinae</taxon>
        <taxon>Lactuca</taxon>
    </lineage>
</organism>
<keyword evidence="3" id="KW-1185">Reference proteome</keyword>
<name>A0AA35ZVG8_LACSI</name>
<sequence>MNSVQLSGTTMTFVIVEGSVIIVASVGDSRCILESAERDLYYLSADHRLECSEEDCLKVILDILEMLKKPDVNAMLHQFGFQVCSLN</sequence>
<proteinExistence type="predicted"/>
<dbReference type="Gene3D" id="3.60.40.10">
    <property type="entry name" value="PPM-type phosphatase domain"/>
    <property type="match status" value="1"/>
</dbReference>
<evidence type="ECO:0000313" key="2">
    <source>
        <dbReference type="EMBL" id="CAI9299625.1"/>
    </source>
</evidence>
<dbReference type="InterPro" id="IPR001932">
    <property type="entry name" value="PPM-type_phosphatase-like_dom"/>
</dbReference>
<gene>
    <name evidence="2" type="ORF">LSALG_LOCUS38320</name>
</gene>
<dbReference type="Proteomes" id="UP001177003">
    <property type="component" value="Chromosome 8"/>
</dbReference>
<dbReference type="EMBL" id="OX465084">
    <property type="protein sequence ID" value="CAI9299625.1"/>
    <property type="molecule type" value="Genomic_DNA"/>
</dbReference>
<dbReference type="InterPro" id="IPR036457">
    <property type="entry name" value="PPM-type-like_dom_sf"/>
</dbReference>
<protein>
    <recommendedName>
        <fullName evidence="1">PPM-type phosphatase domain-containing protein</fullName>
    </recommendedName>
</protein>
<evidence type="ECO:0000259" key="1">
    <source>
        <dbReference type="Pfam" id="PF00481"/>
    </source>
</evidence>
<dbReference type="AlphaFoldDB" id="A0AA35ZVG8"/>
<dbReference type="Pfam" id="PF00481">
    <property type="entry name" value="PP2C"/>
    <property type="match status" value="1"/>
</dbReference>
<accession>A0AA35ZVG8</accession>
<feature type="domain" description="PPM-type phosphatase" evidence="1">
    <location>
        <begin position="5"/>
        <end position="54"/>
    </location>
</feature>
<dbReference type="SUPFAM" id="SSF81606">
    <property type="entry name" value="PP2C-like"/>
    <property type="match status" value="1"/>
</dbReference>